<keyword evidence="5" id="KW-0249">Electron transport</keyword>
<dbReference type="InterPro" id="IPR010209">
    <property type="entry name" value="Ion_transpt_RnfG/RsxG"/>
</dbReference>
<dbReference type="GO" id="GO:0009055">
    <property type="term" value="F:electron transfer activity"/>
    <property type="evidence" value="ECO:0007669"/>
    <property type="project" value="InterPro"/>
</dbReference>
<dbReference type="Pfam" id="PF04205">
    <property type="entry name" value="FMN_bind"/>
    <property type="match status" value="1"/>
</dbReference>
<dbReference type="PANTHER" id="PTHR36118:SF1">
    <property type="entry name" value="ION-TRANSLOCATING OXIDOREDUCTASE COMPLEX SUBUNIT G"/>
    <property type="match status" value="1"/>
</dbReference>
<dbReference type="InterPro" id="IPR007329">
    <property type="entry name" value="FMN-bd"/>
</dbReference>
<proteinExistence type="predicted"/>
<evidence type="ECO:0000259" key="6">
    <source>
        <dbReference type="Pfam" id="PF04205"/>
    </source>
</evidence>
<dbReference type="EMBL" id="CP094358">
    <property type="protein sequence ID" value="UOB16441.1"/>
    <property type="molecule type" value="Genomic_DNA"/>
</dbReference>
<evidence type="ECO:0000256" key="1">
    <source>
        <dbReference type="ARBA" id="ARBA00022448"/>
    </source>
</evidence>
<feature type="domain" description="FMN-binding" evidence="6">
    <location>
        <begin position="95"/>
        <end position="165"/>
    </location>
</feature>
<evidence type="ECO:0000313" key="8">
    <source>
        <dbReference type="Proteomes" id="UP000831290"/>
    </source>
</evidence>
<keyword evidence="1" id="KW-0813">Transport</keyword>
<accession>A0A9E6ZTJ9</accession>
<dbReference type="GO" id="GO:0010181">
    <property type="term" value="F:FMN binding"/>
    <property type="evidence" value="ECO:0007669"/>
    <property type="project" value="InterPro"/>
</dbReference>
<keyword evidence="3" id="KW-0285">Flavoprotein</keyword>
<dbReference type="Proteomes" id="UP000831290">
    <property type="component" value="Chromosome"/>
</dbReference>
<evidence type="ECO:0000256" key="2">
    <source>
        <dbReference type="ARBA" id="ARBA00022553"/>
    </source>
</evidence>
<sequence length="177" mass="19973">MFKNLIYLAILLGCLSFNTFNWPKILSEKVNKSISSTFETEEFSLNEVLVNDQIKTSLPVPINNNNLFIIKTGEIIIGYAYVGKAPSMKKEFDYIIMFDENLIIKKSKVLIYREMHGKQIGSQRWLKQFAGKSVNDSLELGKDIAGISGATISTTSMTKATNEVLYAIKILHNNEIL</sequence>
<evidence type="ECO:0000256" key="3">
    <source>
        <dbReference type="ARBA" id="ARBA00022630"/>
    </source>
</evidence>
<name>A0A9E6ZTJ9_9FLAO</name>
<dbReference type="PANTHER" id="PTHR36118">
    <property type="entry name" value="ION-TRANSLOCATING OXIDOREDUCTASE COMPLEX SUBUNIT G"/>
    <property type="match status" value="1"/>
</dbReference>
<protein>
    <submittedName>
        <fullName evidence="7">FMN-binding protein</fullName>
    </submittedName>
</protein>
<gene>
    <name evidence="7" type="ORF">MQE35_11915</name>
</gene>
<dbReference type="GO" id="GO:0022900">
    <property type="term" value="P:electron transport chain"/>
    <property type="evidence" value="ECO:0007669"/>
    <property type="project" value="InterPro"/>
</dbReference>
<keyword evidence="2" id="KW-0597">Phosphoprotein</keyword>
<organism evidence="7 8">
    <name type="scientific">Abyssalbus ytuae</name>
    <dbReference type="NCBI Taxonomy" id="2926907"/>
    <lineage>
        <taxon>Bacteria</taxon>
        <taxon>Pseudomonadati</taxon>
        <taxon>Bacteroidota</taxon>
        <taxon>Flavobacteriia</taxon>
        <taxon>Flavobacteriales</taxon>
        <taxon>Flavobacteriaceae</taxon>
        <taxon>Abyssalbus</taxon>
    </lineage>
</organism>
<dbReference type="GO" id="GO:0005886">
    <property type="term" value="C:plasma membrane"/>
    <property type="evidence" value="ECO:0007669"/>
    <property type="project" value="InterPro"/>
</dbReference>
<keyword evidence="8" id="KW-1185">Reference proteome</keyword>
<evidence type="ECO:0000256" key="5">
    <source>
        <dbReference type="ARBA" id="ARBA00022982"/>
    </source>
</evidence>
<reference evidence="7" key="1">
    <citation type="submission" date="2022-03" db="EMBL/GenBank/DDBJ databases">
        <title>Description of Abyssus ytuae gen. nov., sp. nov., a novel member of the family Flavobacteriaceae isolated from the sediment of Mariana Trench.</title>
        <authorList>
            <person name="Zhang J."/>
            <person name="Xu X."/>
        </authorList>
    </citation>
    <scope>NUCLEOTIDE SEQUENCE</scope>
    <source>
        <strain evidence="7">MT3330</strain>
    </source>
</reference>
<evidence type="ECO:0000313" key="7">
    <source>
        <dbReference type="EMBL" id="UOB16441.1"/>
    </source>
</evidence>
<dbReference type="KEGG" id="fbm:MQE35_11915"/>
<dbReference type="RefSeq" id="WP_255841626.1">
    <property type="nucleotide sequence ID" value="NZ_CP094358.1"/>
</dbReference>
<keyword evidence="4" id="KW-0288">FMN</keyword>
<dbReference type="AlphaFoldDB" id="A0A9E6ZTJ9"/>
<evidence type="ECO:0000256" key="4">
    <source>
        <dbReference type="ARBA" id="ARBA00022643"/>
    </source>
</evidence>